<dbReference type="InterPro" id="IPR013538">
    <property type="entry name" value="ASHA1/2-like_C"/>
</dbReference>
<dbReference type="RefSeq" id="WP_066767373.1">
    <property type="nucleotide sequence ID" value="NZ_CP013244.1"/>
</dbReference>
<dbReference type="InterPro" id="IPR023393">
    <property type="entry name" value="START-like_dom_sf"/>
</dbReference>
<proteinExistence type="inferred from homology"/>
<evidence type="ECO:0000256" key="1">
    <source>
        <dbReference type="ARBA" id="ARBA00006817"/>
    </source>
</evidence>
<dbReference type="EMBL" id="CP013244">
    <property type="protein sequence ID" value="ANP44814.1"/>
    <property type="molecule type" value="Genomic_DNA"/>
</dbReference>
<dbReference type="AlphaFoldDB" id="A0A1B1AE26"/>
<dbReference type="Gene3D" id="3.30.530.20">
    <property type="match status" value="1"/>
</dbReference>
<feature type="domain" description="Activator of Hsp90 ATPase homologue 1/2-like C-terminal" evidence="2">
    <location>
        <begin position="16"/>
        <end position="148"/>
    </location>
</feature>
<accession>A0A1B1AE26</accession>
<dbReference type="SUPFAM" id="SSF55961">
    <property type="entry name" value="Bet v1-like"/>
    <property type="match status" value="1"/>
</dbReference>
<comment type="similarity">
    <text evidence="1">Belongs to the AHA1 family.</text>
</comment>
<dbReference type="Pfam" id="PF08327">
    <property type="entry name" value="AHSA1"/>
    <property type="match status" value="1"/>
</dbReference>
<evidence type="ECO:0000313" key="4">
    <source>
        <dbReference type="Proteomes" id="UP000092498"/>
    </source>
</evidence>
<organism evidence="3 4">
    <name type="scientific">Candidatus Viadribacter manganicus</name>
    <dbReference type="NCBI Taxonomy" id="1759059"/>
    <lineage>
        <taxon>Bacteria</taxon>
        <taxon>Pseudomonadati</taxon>
        <taxon>Pseudomonadota</taxon>
        <taxon>Alphaproteobacteria</taxon>
        <taxon>Hyphomonadales</taxon>
        <taxon>Hyphomonadaceae</taxon>
        <taxon>Candidatus Viadribacter</taxon>
    </lineage>
</organism>
<protein>
    <recommendedName>
        <fullName evidence="2">Activator of Hsp90 ATPase homologue 1/2-like C-terminal domain-containing protein</fullName>
    </recommendedName>
</protein>
<reference evidence="3 4" key="1">
    <citation type="submission" date="2015-11" db="EMBL/GenBank/DDBJ databases">
        <title>Whole-Genome Sequence of Candidatus Oderbacter manganicum from the National Park Lower Oder Valley, Germany.</title>
        <authorList>
            <person name="Braun B."/>
            <person name="Liere K."/>
            <person name="Szewzyk U."/>
        </authorList>
    </citation>
    <scope>NUCLEOTIDE SEQUENCE [LARGE SCALE GENOMIC DNA]</scope>
    <source>
        <strain evidence="3 4">OTSz_A_272</strain>
    </source>
</reference>
<evidence type="ECO:0000259" key="2">
    <source>
        <dbReference type="Pfam" id="PF08327"/>
    </source>
</evidence>
<dbReference type="KEGG" id="cbot:ATE48_02170"/>
<name>A0A1B1AE26_9PROT</name>
<evidence type="ECO:0000313" key="3">
    <source>
        <dbReference type="EMBL" id="ANP44814.1"/>
    </source>
</evidence>
<keyword evidence="4" id="KW-1185">Reference proteome</keyword>
<sequence>MTALAHATIVMERTYDAAPSRVFAAWSNLEARKRWSAPAESIRIEYEAADFREGGRDVSRCIEAGNADFVATVIYLDIRKDQRIVFAEDVVHGGRRVSAALISVEFGAKGAATHLALTMQIVSFDGSGMETGYQFGWSAALDNLTKEFA</sequence>
<gene>
    <name evidence="3" type="ORF">ATE48_02170</name>
</gene>
<dbReference type="InParanoid" id="A0A1B1AE26"/>
<dbReference type="Proteomes" id="UP000092498">
    <property type="component" value="Chromosome"/>
</dbReference>
<dbReference type="STRING" id="1759059.ATE48_02170"/>
<dbReference type="OrthoDB" id="9803476at2"/>